<organism evidence="1">
    <name type="scientific">viral metagenome</name>
    <dbReference type="NCBI Taxonomy" id="1070528"/>
    <lineage>
        <taxon>unclassified sequences</taxon>
        <taxon>metagenomes</taxon>
        <taxon>organismal metagenomes</taxon>
    </lineage>
</organism>
<reference evidence="1" key="1">
    <citation type="journal article" date="2020" name="Nature">
        <title>Giant virus diversity and host interactions through global metagenomics.</title>
        <authorList>
            <person name="Schulz F."/>
            <person name="Roux S."/>
            <person name="Paez-Espino D."/>
            <person name="Jungbluth S."/>
            <person name="Walsh D.A."/>
            <person name="Denef V.J."/>
            <person name="McMahon K.D."/>
            <person name="Konstantinidis K.T."/>
            <person name="Eloe-Fadrosh E.A."/>
            <person name="Kyrpides N.C."/>
            <person name="Woyke T."/>
        </authorList>
    </citation>
    <scope>NUCLEOTIDE SEQUENCE</scope>
    <source>
        <strain evidence="1">GVMAG-S-1041349-163</strain>
    </source>
</reference>
<dbReference type="EMBL" id="MN740687">
    <property type="protein sequence ID" value="QHU07796.1"/>
    <property type="molecule type" value="Genomic_DNA"/>
</dbReference>
<sequence>MLRISSDGKVSIEEQTPSKAFLFRNLSGFTLNVIVENKCKKINF</sequence>
<proteinExistence type="predicted"/>
<protein>
    <submittedName>
        <fullName evidence="1">Uncharacterized protein</fullName>
    </submittedName>
</protein>
<evidence type="ECO:0000313" key="1">
    <source>
        <dbReference type="EMBL" id="QHU07796.1"/>
    </source>
</evidence>
<dbReference type="AlphaFoldDB" id="A0A6C0JSK4"/>
<accession>A0A6C0JSK4</accession>
<name>A0A6C0JSK4_9ZZZZ</name>